<dbReference type="InterPro" id="IPR036390">
    <property type="entry name" value="WH_DNA-bd_sf"/>
</dbReference>
<feature type="domain" description="Transcription regulator PadR N-terminal" evidence="1">
    <location>
        <begin position="14"/>
        <end position="86"/>
    </location>
</feature>
<evidence type="ECO:0000313" key="3">
    <source>
        <dbReference type="Proteomes" id="UP001501195"/>
    </source>
</evidence>
<proteinExistence type="predicted"/>
<keyword evidence="3" id="KW-1185">Reference proteome</keyword>
<evidence type="ECO:0000313" key="2">
    <source>
        <dbReference type="EMBL" id="GAA4961083.1"/>
    </source>
</evidence>
<dbReference type="InterPro" id="IPR005149">
    <property type="entry name" value="Tscrpt_reg_PadR_N"/>
</dbReference>
<sequence>MDAEALRGHLESLVLAVLEDAPQHGYAVIDAVRLRSGGALALNTGSVYPALRRLERDGFVQGSWGLVDGRRRRTYRLTRAGRGELAASRQRWREFTSVVGGVLGTEEAAS</sequence>
<dbReference type="Proteomes" id="UP001501195">
    <property type="component" value="Unassembled WGS sequence"/>
</dbReference>
<dbReference type="RefSeq" id="WP_345710311.1">
    <property type="nucleotide sequence ID" value="NZ_BAABIL010000006.1"/>
</dbReference>
<dbReference type="InterPro" id="IPR036388">
    <property type="entry name" value="WH-like_DNA-bd_sf"/>
</dbReference>
<dbReference type="SUPFAM" id="SSF46785">
    <property type="entry name" value="Winged helix' DNA-binding domain"/>
    <property type="match status" value="1"/>
</dbReference>
<dbReference type="EMBL" id="BAABIL010000006">
    <property type="protein sequence ID" value="GAA4961083.1"/>
    <property type="molecule type" value="Genomic_DNA"/>
</dbReference>
<dbReference type="Pfam" id="PF03551">
    <property type="entry name" value="PadR"/>
    <property type="match status" value="1"/>
</dbReference>
<accession>A0ABP9H5R6</accession>
<dbReference type="Gene3D" id="1.10.10.10">
    <property type="entry name" value="Winged helix-like DNA-binding domain superfamily/Winged helix DNA-binding domain"/>
    <property type="match status" value="1"/>
</dbReference>
<dbReference type="PANTHER" id="PTHR33169:SF14">
    <property type="entry name" value="TRANSCRIPTIONAL REGULATOR RV3488"/>
    <property type="match status" value="1"/>
</dbReference>
<evidence type="ECO:0000259" key="1">
    <source>
        <dbReference type="Pfam" id="PF03551"/>
    </source>
</evidence>
<name>A0ABP9H5R6_9ACTN</name>
<protein>
    <submittedName>
        <fullName evidence="2">Helix-turn-helix transcriptional regulator</fullName>
    </submittedName>
</protein>
<gene>
    <name evidence="2" type="ORF">GCM10023225_00830</name>
</gene>
<dbReference type="PANTHER" id="PTHR33169">
    <property type="entry name" value="PADR-FAMILY TRANSCRIPTIONAL REGULATOR"/>
    <property type="match status" value="1"/>
</dbReference>
<reference evidence="3" key="1">
    <citation type="journal article" date="2019" name="Int. J. Syst. Evol. Microbiol.">
        <title>The Global Catalogue of Microorganisms (GCM) 10K type strain sequencing project: providing services to taxonomists for standard genome sequencing and annotation.</title>
        <authorList>
            <consortium name="The Broad Institute Genomics Platform"/>
            <consortium name="The Broad Institute Genome Sequencing Center for Infectious Disease"/>
            <person name="Wu L."/>
            <person name="Ma J."/>
        </authorList>
    </citation>
    <scope>NUCLEOTIDE SEQUENCE [LARGE SCALE GENOMIC DNA]</scope>
    <source>
        <strain evidence="3">JCM 18126</strain>
    </source>
</reference>
<organism evidence="2 3">
    <name type="scientific">Kineococcus glutinatus</name>
    <dbReference type="NCBI Taxonomy" id="1070872"/>
    <lineage>
        <taxon>Bacteria</taxon>
        <taxon>Bacillati</taxon>
        <taxon>Actinomycetota</taxon>
        <taxon>Actinomycetes</taxon>
        <taxon>Kineosporiales</taxon>
        <taxon>Kineosporiaceae</taxon>
        <taxon>Kineococcus</taxon>
    </lineage>
</organism>
<dbReference type="InterPro" id="IPR052509">
    <property type="entry name" value="Metal_resp_DNA-bind_regulator"/>
</dbReference>
<comment type="caution">
    <text evidence="2">The sequence shown here is derived from an EMBL/GenBank/DDBJ whole genome shotgun (WGS) entry which is preliminary data.</text>
</comment>